<feature type="region of interest" description="Disordered" evidence="3">
    <location>
        <begin position="141"/>
        <end position="165"/>
    </location>
</feature>
<keyword evidence="2 5" id="KW-0732">Signal</keyword>
<feature type="domain" description="Thioredoxin" evidence="6">
    <location>
        <begin position="149"/>
        <end position="271"/>
    </location>
</feature>
<feature type="transmembrane region" description="Helical" evidence="4">
    <location>
        <begin position="543"/>
        <end position="560"/>
    </location>
</feature>
<protein>
    <submittedName>
        <fullName evidence="7">Protein disulfide isomerase</fullName>
    </submittedName>
</protein>
<evidence type="ECO:0000256" key="3">
    <source>
        <dbReference type="SAM" id="MobiDB-lite"/>
    </source>
</evidence>
<proteinExistence type="inferred from homology"/>
<comment type="caution">
    <text evidence="7">The sequence shown here is derived from an EMBL/GenBank/DDBJ whole genome shotgun (WGS) entry which is preliminary data.</text>
</comment>
<dbReference type="PANTHER" id="PTHR45672">
    <property type="entry name" value="PROTEIN DISULFIDE-ISOMERASE C17H9.14C-RELATED"/>
    <property type="match status" value="1"/>
</dbReference>
<dbReference type="AlphaFoldDB" id="A0AAD6X381"/>
<dbReference type="InterPro" id="IPR036249">
    <property type="entry name" value="Thioredoxin-like_sf"/>
</dbReference>
<dbReference type="InterPro" id="IPR051063">
    <property type="entry name" value="PDI"/>
</dbReference>
<keyword evidence="8" id="KW-1185">Reference proteome</keyword>
<dbReference type="Proteomes" id="UP001218188">
    <property type="component" value="Unassembled WGS sequence"/>
</dbReference>
<evidence type="ECO:0000313" key="8">
    <source>
        <dbReference type="Proteomes" id="UP001218188"/>
    </source>
</evidence>
<dbReference type="EMBL" id="JARJCM010000067">
    <property type="protein sequence ID" value="KAJ7033201.1"/>
    <property type="molecule type" value="Genomic_DNA"/>
</dbReference>
<dbReference type="SUPFAM" id="SSF52833">
    <property type="entry name" value="Thioredoxin-like"/>
    <property type="match status" value="2"/>
</dbReference>
<dbReference type="GO" id="GO:0003756">
    <property type="term" value="F:protein disulfide isomerase activity"/>
    <property type="evidence" value="ECO:0007669"/>
    <property type="project" value="TreeGrafter"/>
</dbReference>
<dbReference type="Pfam" id="PF00085">
    <property type="entry name" value="Thioredoxin"/>
    <property type="match status" value="2"/>
</dbReference>
<dbReference type="InterPro" id="IPR013766">
    <property type="entry name" value="Thioredoxin_domain"/>
</dbReference>
<dbReference type="PROSITE" id="PS00194">
    <property type="entry name" value="THIOREDOXIN_1"/>
    <property type="match status" value="1"/>
</dbReference>
<name>A0AAD6X381_9AGAR</name>
<feature type="chain" id="PRO_5042037771" evidence="5">
    <location>
        <begin position="27"/>
        <end position="583"/>
    </location>
</feature>
<reference evidence="7" key="1">
    <citation type="submission" date="2023-03" db="EMBL/GenBank/DDBJ databases">
        <title>Massive genome expansion in bonnet fungi (Mycena s.s.) driven by repeated elements and novel gene families across ecological guilds.</title>
        <authorList>
            <consortium name="Lawrence Berkeley National Laboratory"/>
            <person name="Harder C.B."/>
            <person name="Miyauchi S."/>
            <person name="Viragh M."/>
            <person name="Kuo A."/>
            <person name="Thoen E."/>
            <person name="Andreopoulos B."/>
            <person name="Lu D."/>
            <person name="Skrede I."/>
            <person name="Drula E."/>
            <person name="Henrissat B."/>
            <person name="Morin E."/>
            <person name="Kohler A."/>
            <person name="Barry K."/>
            <person name="LaButti K."/>
            <person name="Morin E."/>
            <person name="Salamov A."/>
            <person name="Lipzen A."/>
            <person name="Mereny Z."/>
            <person name="Hegedus B."/>
            <person name="Baldrian P."/>
            <person name="Stursova M."/>
            <person name="Weitz H."/>
            <person name="Taylor A."/>
            <person name="Grigoriev I.V."/>
            <person name="Nagy L.G."/>
            <person name="Martin F."/>
            <person name="Kauserud H."/>
        </authorList>
    </citation>
    <scope>NUCLEOTIDE SEQUENCE</scope>
    <source>
        <strain evidence="7">CBHHK200</strain>
    </source>
</reference>
<dbReference type="PRINTS" id="PR00421">
    <property type="entry name" value="THIOREDOXIN"/>
</dbReference>
<dbReference type="InterPro" id="IPR017937">
    <property type="entry name" value="Thioredoxin_CS"/>
</dbReference>
<evidence type="ECO:0000256" key="4">
    <source>
        <dbReference type="SAM" id="Phobius"/>
    </source>
</evidence>
<dbReference type="PROSITE" id="PS51352">
    <property type="entry name" value="THIOREDOXIN_2"/>
    <property type="match status" value="2"/>
</dbReference>
<feature type="domain" description="Thioredoxin" evidence="6">
    <location>
        <begin position="17"/>
        <end position="140"/>
    </location>
</feature>
<gene>
    <name evidence="7" type="ORF">C8F04DRAFT_1105485</name>
</gene>
<organism evidence="7 8">
    <name type="scientific">Mycena alexandri</name>
    <dbReference type="NCBI Taxonomy" id="1745969"/>
    <lineage>
        <taxon>Eukaryota</taxon>
        <taxon>Fungi</taxon>
        <taxon>Dikarya</taxon>
        <taxon>Basidiomycota</taxon>
        <taxon>Agaricomycotina</taxon>
        <taxon>Agaricomycetes</taxon>
        <taxon>Agaricomycetidae</taxon>
        <taxon>Agaricales</taxon>
        <taxon>Marasmiineae</taxon>
        <taxon>Mycenaceae</taxon>
        <taxon>Mycena</taxon>
    </lineage>
</organism>
<dbReference type="Gene3D" id="3.40.30.10">
    <property type="entry name" value="Glutaredoxin"/>
    <property type="match status" value="3"/>
</dbReference>
<evidence type="ECO:0000313" key="7">
    <source>
        <dbReference type="EMBL" id="KAJ7033201.1"/>
    </source>
</evidence>
<sequence>MMLTMLRALRELPVSILLTSFALASAALPVQTAELPPPLTPDNFKSTIAKGVWFVEHYSPYCGHCRAFEPTWIRLVEQSENSAGVRLAQVDCSVNGDLCDANNIKGYPTLNLYRDGEFVEKFKDNREFDVLTEYLAKNALTPEAPEAPPPPPPPPPSTPAPLLNPSGEVAVLDPDNFHTTTEQGGTFVKFYAPWCGHCKKLAPVWKQLAKAMTGKMTIAEVNCEAHEKFCKSQDVGGYPTLVYYPPGAPKAEYTMGRKLEQLKSFAEKASASATQPIQPEEVDAYVSDSPVIYLLLYPAGQSHLVKTVSRLAAPLLGSPLVYTSDSPVLFKRYDIPSSAPWAVIALKDHNPKTPAAMFIGGPVAGADLTTWLLENRLPTSLELMQESFQSVMNAPHSPLVVIAAVTKDTRDKVAERFRDIGLKWRVHTAGTGVFAGRAVVFTWMDADKWENWLKSMYGLRKSRGDDVEDVRVVIADHKVLQYYDSEPDGDRIKLTSQSIFSALEGAASGSIPHKQSENFVERMARYLNAKMGATEAYVLKHPLHALFMLGLVLVVVYLGMRRCLSDDLSRDREYGYSKSGRMD</sequence>
<accession>A0AAD6X381</accession>
<feature type="signal peptide" evidence="5">
    <location>
        <begin position="1"/>
        <end position="26"/>
    </location>
</feature>
<keyword evidence="4" id="KW-0812">Transmembrane</keyword>
<evidence type="ECO:0000256" key="2">
    <source>
        <dbReference type="ARBA" id="ARBA00022729"/>
    </source>
</evidence>
<evidence type="ECO:0000256" key="1">
    <source>
        <dbReference type="ARBA" id="ARBA00006347"/>
    </source>
</evidence>
<feature type="compositionally biased region" description="Pro residues" evidence="3">
    <location>
        <begin position="145"/>
        <end position="159"/>
    </location>
</feature>
<evidence type="ECO:0000259" key="6">
    <source>
        <dbReference type="PROSITE" id="PS51352"/>
    </source>
</evidence>
<comment type="similarity">
    <text evidence="1">Belongs to the protein disulfide isomerase family.</text>
</comment>
<keyword evidence="4" id="KW-1133">Transmembrane helix</keyword>
<keyword evidence="4" id="KW-0472">Membrane</keyword>
<dbReference type="GO" id="GO:0005783">
    <property type="term" value="C:endoplasmic reticulum"/>
    <property type="evidence" value="ECO:0007669"/>
    <property type="project" value="TreeGrafter"/>
</dbReference>
<dbReference type="GO" id="GO:0006457">
    <property type="term" value="P:protein folding"/>
    <property type="evidence" value="ECO:0007669"/>
    <property type="project" value="TreeGrafter"/>
</dbReference>
<dbReference type="PANTHER" id="PTHR45672:SF3">
    <property type="entry name" value="THIOREDOXIN DOMAIN-CONTAINING PROTEIN 5"/>
    <property type="match status" value="1"/>
</dbReference>
<evidence type="ECO:0000256" key="5">
    <source>
        <dbReference type="SAM" id="SignalP"/>
    </source>
</evidence>
<keyword evidence="7" id="KW-0413">Isomerase</keyword>